<protein>
    <submittedName>
        <fullName evidence="2">Uncharacterized protein</fullName>
    </submittedName>
</protein>
<evidence type="ECO:0000256" key="1">
    <source>
        <dbReference type="SAM" id="SignalP"/>
    </source>
</evidence>
<dbReference type="OrthoDB" id="6299729at2"/>
<dbReference type="AlphaFoldDB" id="A0A1S1N594"/>
<dbReference type="Proteomes" id="UP000180253">
    <property type="component" value="Unassembled WGS sequence"/>
</dbReference>
<feature type="chain" id="PRO_5010200192" evidence="1">
    <location>
        <begin position="25"/>
        <end position="660"/>
    </location>
</feature>
<feature type="signal peptide" evidence="1">
    <location>
        <begin position="1"/>
        <end position="24"/>
    </location>
</feature>
<dbReference type="RefSeq" id="WP_070993005.1">
    <property type="nucleotide sequence ID" value="NZ_CBCSHD010000010.1"/>
</dbReference>
<comment type="caution">
    <text evidence="2">The sequence shown here is derived from an EMBL/GenBank/DDBJ whole genome shotgun (WGS) entry which is preliminary data.</text>
</comment>
<sequence length="660" mass="72765">MKQLTMVALAHIALLSSVVTPAKAQNFDTTTLPILFFAQGDSYRALSPWYSLSYQAQLVELQTCSEVACTQSIKFNDLEPTNSFDERHYHASFAGQAGNMKKQNTYSQLSLGHYAQGTLYASGNQRRITFTLQVSKQPSSLRFEFSDDYSTSVSEDRASLNRIAKACSSHCSTTWQAFNIDKEGRYSSAQFSPTQAGGWTINSSEDAVKLELTTLIGQYQPPDMSHHQQGLSHTSTRLNEDSIIMMKRDELHEQYSFDDTQVHGLGDSHWLLSQDESLLLTDHTANILATMPLANLGLQQVVSSSVTDNTLFLLGISSEYTVLRPSSQTIISQYPEMHTSPMVAAQLIELDHALNLVSATTIFLPESELPYATVKPQEWGILVATAEAAAKSTSYSYLANQSSAAMAGCPMITSGYGYGLLCWKALNNSTLTYTPANSTMIPVTVVDNTTPSLMNQLEDNQHGIIFKDGSNPVDPGGTWTHPDNIATSKEDLALAIAMYHFRWGSPVAANIIYPAGNPAQPVMFREVEYQAANSSNLPHNVCNHFAASSGYPEYQAADACMTQTGFGLFSLTSLTFDRWQGGNYYPNQNVGGQDNSWFPWFTNFVGDPPVTDPLQIQASIEMVSRIKHHSANYGRLRQDTYLNGQLFSQGTVAGYYLTRM</sequence>
<evidence type="ECO:0000313" key="2">
    <source>
        <dbReference type="EMBL" id="OHU94537.1"/>
    </source>
</evidence>
<gene>
    <name evidence="2" type="ORF">BIW53_15865</name>
</gene>
<dbReference type="EMBL" id="MNAN01000034">
    <property type="protein sequence ID" value="OHU94537.1"/>
    <property type="molecule type" value="Genomic_DNA"/>
</dbReference>
<evidence type="ECO:0000313" key="3">
    <source>
        <dbReference type="Proteomes" id="UP000180253"/>
    </source>
</evidence>
<keyword evidence="3" id="KW-1185">Reference proteome</keyword>
<accession>A0A1S1N594</accession>
<proteinExistence type="predicted"/>
<name>A0A1S1N594_9GAMM</name>
<keyword evidence="1" id="KW-0732">Signal</keyword>
<organism evidence="2 3">
    <name type="scientific">Pseudoalteromonas byunsanensis</name>
    <dbReference type="NCBI Taxonomy" id="327939"/>
    <lineage>
        <taxon>Bacteria</taxon>
        <taxon>Pseudomonadati</taxon>
        <taxon>Pseudomonadota</taxon>
        <taxon>Gammaproteobacteria</taxon>
        <taxon>Alteromonadales</taxon>
        <taxon>Pseudoalteromonadaceae</taxon>
        <taxon>Pseudoalteromonas</taxon>
    </lineage>
</organism>
<reference evidence="2 3" key="1">
    <citation type="submission" date="2016-10" db="EMBL/GenBank/DDBJ databases">
        <title>Pseudoalteromonas amylolytica sp. nov., isolated from the surface seawater.</title>
        <authorList>
            <person name="Wu Y.-H."/>
            <person name="Cheng H."/>
            <person name="Jin X.-B."/>
            <person name="Wang C.-S."/>
            <person name="Xu X.-W."/>
        </authorList>
    </citation>
    <scope>NUCLEOTIDE SEQUENCE [LARGE SCALE GENOMIC DNA]</scope>
    <source>
        <strain evidence="2 3">JCM 12483</strain>
    </source>
</reference>